<keyword evidence="5" id="KW-0479">Metal-binding</keyword>
<dbReference type="GO" id="GO:0046872">
    <property type="term" value="F:metal ion binding"/>
    <property type="evidence" value="ECO:0007669"/>
    <property type="project" value="UniProtKB-KW"/>
</dbReference>
<dbReference type="InterPro" id="IPR004666">
    <property type="entry name" value="Rp_bS6_RimK/Lys_biosynth_LsyX"/>
</dbReference>
<dbReference type="EMBL" id="KF900419">
    <property type="protein sequence ID" value="AIE94276.1"/>
    <property type="molecule type" value="Genomic_DNA"/>
</dbReference>
<dbReference type="Gene3D" id="3.30.470.20">
    <property type="entry name" value="ATP-grasp fold, B domain"/>
    <property type="match status" value="1"/>
</dbReference>
<dbReference type="GO" id="GO:0009085">
    <property type="term" value="P:lysine biosynthetic process"/>
    <property type="evidence" value="ECO:0007669"/>
    <property type="project" value="InterPro"/>
</dbReference>
<dbReference type="Gene3D" id="3.30.1490.20">
    <property type="entry name" value="ATP-grasp fold, A domain"/>
    <property type="match status" value="1"/>
</dbReference>
<reference evidence="12" key="1">
    <citation type="journal article" date="2014" name="Genome Biol. Evol.">
        <title>Pangenome evidence for extensive interdomain horizontal transfer affecting lineage core and shell genes in uncultured planktonic thaumarchaeota and euryarchaeota.</title>
        <authorList>
            <person name="Deschamps P."/>
            <person name="Zivanovic Y."/>
            <person name="Moreira D."/>
            <person name="Rodriguez-Valera F."/>
            <person name="Lopez-Garcia P."/>
        </authorList>
    </citation>
    <scope>NUCLEOTIDE SEQUENCE</scope>
</reference>
<dbReference type="NCBIfam" id="TIGR02144">
    <property type="entry name" value="LysX_arch"/>
    <property type="match status" value="1"/>
</dbReference>
<protein>
    <submittedName>
        <fullName evidence="12">Lysine biosynthesis enzyme (LysX)</fullName>
    </submittedName>
</protein>
<dbReference type="PANTHER" id="PTHR21621:SF2">
    <property type="entry name" value="COENZYME GAMMA-F420-2:ALPHA-L-GLUTAMATE LIGASE"/>
    <property type="match status" value="1"/>
</dbReference>
<dbReference type="GO" id="GO:0043774">
    <property type="term" value="F:coenzyme F420-2 alpha-glutamyl ligase activity"/>
    <property type="evidence" value="ECO:0007669"/>
    <property type="project" value="TreeGrafter"/>
</dbReference>
<evidence type="ECO:0000256" key="8">
    <source>
        <dbReference type="ARBA" id="ARBA00022842"/>
    </source>
</evidence>
<evidence type="ECO:0000256" key="5">
    <source>
        <dbReference type="ARBA" id="ARBA00022723"/>
    </source>
</evidence>
<evidence type="ECO:0000313" key="12">
    <source>
        <dbReference type="EMBL" id="AIE94276.1"/>
    </source>
</evidence>
<dbReference type="InterPro" id="IPR054562">
    <property type="entry name" value="LysX/ArgX_preATP_grasp"/>
</dbReference>
<comment type="pathway">
    <text evidence="9">Amino-acid biosynthesis.</text>
</comment>
<evidence type="ECO:0000256" key="9">
    <source>
        <dbReference type="ARBA" id="ARBA00029440"/>
    </source>
</evidence>
<accession>A0A075FXT4</accession>
<dbReference type="Pfam" id="PF08443">
    <property type="entry name" value="RimK"/>
    <property type="match status" value="1"/>
</dbReference>
<evidence type="ECO:0000256" key="7">
    <source>
        <dbReference type="ARBA" id="ARBA00022840"/>
    </source>
</evidence>
<evidence type="ECO:0000256" key="10">
    <source>
        <dbReference type="PROSITE-ProRule" id="PRU00409"/>
    </source>
</evidence>
<dbReference type="InterPro" id="IPR011761">
    <property type="entry name" value="ATP-grasp"/>
</dbReference>
<dbReference type="InterPro" id="IPR013651">
    <property type="entry name" value="ATP-grasp_RimK-type"/>
</dbReference>
<dbReference type="FunFam" id="3.30.470.20:FF:000058">
    <property type="entry name" value="Alpha-aminoadipate--LysW ligase LysX protein"/>
    <property type="match status" value="1"/>
</dbReference>
<organism evidence="12">
    <name type="scientific">uncultured marine thaumarchaeote AD1000_44_E12</name>
    <dbReference type="NCBI Taxonomy" id="1455918"/>
    <lineage>
        <taxon>Archaea</taxon>
        <taxon>Nitrososphaerota</taxon>
        <taxon>environmental samples</taxon>
    </lineage>
</organism>
<dbReference type="InterPro" id="IPR016185">
    <property type="entry name" value="PreATP-grasp_dom_sf"/>
</dbReference>
<dbReference type="GO" id="GO:0005737">
    <property type="term" value="C:cytoplasm"/>
    <property type="evidence" value="ECO:0007669"/>
    <property type="project" value="TreeGrafter"/>
</dbReference>
<keyword evidence="8" id="KW-0460">Magnesium</keyword>
<comment type="similarity">
    <text evidence="2">Belongs to the RimK family. LysX subfamily.</text>
</comment>
<name>A0A075FXT4_9ARCH</name>
<proteinExistence type="inferred from homology"/>
<dbReference type="SUPFAM" id="SSF52440">
    <property type="entry name" value="PreATP-grasp domain"/>
    <property type="match status" value="1"/>
</dbReference>
<evidence type="ECO:0000259" key="11">
    <source>
        <dbReference type="PROSITE" id="PS50975"/>
    </source>
</evidence>
<dbReference type="AlphaFoldDB" id="A0A075FXT4"/>
<dbReference type="GO" id="GO:0005524">
    <property type="term" value="F:ATP binding"/>
    <property type="evidence" value="ECO:0007669"/>
    <property type="project" value="UniProtKB-UniRule"/>
</dbReference>
<dbReference type="PANTHER" id="PTHR21621">
    <property type="entry name" value="RIBOSOMAL PROTEIN S6 MODIFICATION PROTEIN"/>
    <property type="match status" value="1"/>
</dbReference>
<evidence type="ECO:0000256" key="4">
    <source>
        <dbReference type="ARBA" id="ARBA00022605"/>
    </source>
</evidence>
<keyword evidence="6 10" id="KW-0547">Nucleotide-binding</keyword>
<evidence type="ECO:0000256" key="1">
    <source>
        <dbReference type="ARBA" id="ARBA00001946"/>
    </source>
</evidence>
<comment type="cofactor">
    <cofactor evidence="1">
        <name>Mg(2+)</name>
        <dbReference type="ChEBI" id="CHEBI:18420"/>
    </cofactor>
</comment>
<dbReference type="InterPro" id="IPR013815">
    <property type="entry name" value="ATP_grasp_subdomain_1"/>
</dbReference>
<dbReference type="NCBIfam" id="TIGR00768">
    <property type="entry name" value="rimK_fam"/>
    <property type="match status" value="1"/>
</dbReference>
<dbReference type="InterPro" id="IPR011870">
    <property type="entry name" value="LysX_arch"/>
</dbReference>
<feature type="domain" description="ATP-grasp" evidence="11">
    <location>
        <begin position="95"/>
        <end position="280"/>
    </location>
</feature>
<keyword evidence="3" id="KW-0436">Ligase</keyword>
<gene>
    <name evidence="12" type="primary">lysX</name>
</gene>
<dbReference type="FunFam" id="3.30.1490.20:FF:000025">
    <property type="entry name" value="Alpha-aminoadipate--LysW ligase LysX protein"/>
    <property type="match status" value="1"/>
</dbReference>
<sequence length="285" mass="31795">MSKISIVFDRLRTEEKMLQKVAEELGHDTSLIDAKITQINTSSQIQDFDFGSIVLERCVSYYRGLYFTACLEFLDVPVINKFNVSSICGNKLLTSMLLKKNNIPTPKTHFSFSADAARENLGKTGYPMVIKPVIGSWGRNVVPLKDKDTADAIIEQREITDGPLDRIFYLQEMIDRPPRDIRVITIGDKAVTAMYRKSSDSFKTNIALGAEPEICDVTNEIEDLCARASKAVGGGILGVDLMEDKEKGLVVHEVNNTVEFKGLVKVANINIPKEMIEFAVNSIRK</sequence>
<keyword evidence="7 10" id="KW-0067">ATP-binding</keyword>
<dbReference type="SUPFAM" id="SSF56059">
    <property type="entry name" value="Glutathione synthetase ATP-binding domain-like"/>
    <property type="match status" value="1"/>
</dbReference>
<dbReference type="Gene3D" id="3.40.50.20">
    <property type="match status" value="1"/>
</dbReference>
<evidence type="ECO:0000256" key="3">
    <source>
        <dbReference type="ARBA" id="ARBA00022598"/>
    </source>
</evidence>
<dbReference type="Pfam" id="PF22626">
    <property type="entry name" value="LysX_preATP_grasp"/>
    <property type="match status" value="1"/>
</dbReference>
<keyword evidence="4" id="KW-0028">Amino-acid biosynthesis</keyword>
<evidence type="ECO:0000256" key="2">
    <source>
        <dbReference type="ARBA" id="ARBA00006239"/>
    </source>
</evidence>
<dbReference type="PROSITE" id="PS50975">
    <property type="entry name" value="ATP_GRASP"/>
    <property type="match status" value="1"/>
</dbReference>
<evidence type="ECO:0000256" key="6">
    <source>
        <dbReference type="ARBA" id="ARBA00022741"/>
    </source>
</evidence>